<reference evidence="7" key="1">
    <citation type="journal article" date="2014" name="Int. J. Syst. Evol. Microbiol.">
        <title>Complete genome sequence of Corynebacterium casei LMG S-19264T (=DSM 44701T), isolated from a smear-ripened cheese.</title>
        <authorList>
            <consortium name="US DOE Joint Genome Institute (JGI-PGF)"/>
            <person name="Walter F."/>
            <person name="Albersmeier A."/>
            <person name="Kalinowski J."/>
            <person name="Ruckert C."/>
        </authorList>
    </citation>
    <scope>NUCLEOTIDE SEQUENCE</scope>
    <source>
        <strain evidence="7">KCTC 12988</strain>
    </source>
</reference>
<evidence type="ECO:0000259" key="6">
    <source>
        <dbReference type="Pfam" id="PF07669"/>
    </source>
</evidence>
<dbReference type="PANTHER" id="PTHR33841">
    <property type="entry name" value="DNA METHYLTRANSFERASE YEEA-RELATED"/>
    <property type="match status" value="1"/>
</dbReference>
<evidence type="ECO:0000313" key="7">
    <source>
        <dbReference type="EMBL" id="GHC46821.1"/>
    </source>
</evidence>
<dbReference type="EMBL" id="BMXI01000003">
    <property type="protein sequence ID" value="GHC46821.1"/>
    <property type="molecule type" value="Genomic_DNA"/>
</dbReference>
<accession>A0A918WIK8</accession>
<evidence type="ECO:0000256" key="2">
    <source>
        <dbReference type="ARBA" id="ARBA00022603"/>
    </source>
</evidence>
<keyword evidence="8" id="KW-1185">Reference proteome</keyword>
<evidence type="ECO:0000256" key="3">
    <source>
        <dbReference type="ARBA" id="ARBA00022679"/>
    </source>
</evidence>
<dbReference type="PANTHER" id="PTHR33841:SF1">
    <property type="entry name" value="DNA METHYLTRANSFERASE A"/>
    <property type="match status" value="1"/>
</dbReference>
<reference evidence="7" key="2">
    <citation type="submission" date="2020-09" db="EMBL/GenBank/DDBJ databases">
        <authorList>
            <person name="Sun Q."/>
            <person name="Kim S."/>
        </authorList>
    </citation>
    <scope>NUCLEOTIDE SEQUENCE</scope>
    <source>
        <strain evidence="7">KCTC 12988</strain>
    </source>
</reference>
<organism evidence="7 8">
    <name type="scientific">Roseibacillus persicicus</name>
    <dbReference type="NCBI Taxonomy" id="454148"/>
    <lineage>
        <taxon>Bacteria</taxon>
        <taxon>Pseudomonadati</taxon>
        <taxon>Verrucomicrobiota</taxon>
        <taxon>Verrucomicrobiia</taxon>
        <taxon>Verrucomicrobiales</taxon>
        <taxon>Verrucomicrobiaceae</taxon>
        <taxon>Roseibacillus</taxon>
    </lineage>
</organism>
<evidence type="ECO:0000313" key="8">
    <source>
        <dbReference type="Proteomes" id="UP000644507"/>
    </source>
</evidence>
<sequence>MPPEVERLCETFANNFEFYKSPGYNETQLRREFLDPFWEALGWDINNKSGHAPAYTDVIHEASIKIRGGTKAPDYAFSINGGPNPSAWKFFLEAKKPAVNIHDNPEPARQVRRYGWSAKLPLCVLSDFEELAVYDTRIRPAVNDKPTVARTKYLTFEQYADQWDSFIAPTFSREAVLKGSFDKFAATKRKKGTEEVDDAFLREIEHWRQILATNVVLRNPQLTNVRDFNYVVQITIDRIIFLRMAEDRGTEDHGRLQKAATGKGVFARLLKLFQAADDRYNSGLFHFQLEKGRPSFHDGLTPSLTIDDQPLKDIILSTYPPKSAYEFSVLPADILGQVYEQFLGKTIQLGGGEKRRTVRIEEKPEVRKAGGVYYTPKYIVDYIVENTVGRLLNGEKDAPKPLSLAKAAKLKVLDPACGSGSFLIVAYQYLLDWHRDQYTLDPSTRQPDPARIKKHAGGKTPTIYRNDAGEYRLTTPERKRILLNNIHGVDIDHQAVEVTKLSLLLKVLEGETQQQLQRDFLTERQRILPDLAANIQCGNSLIGPDFYDQPELPELDGETKERINVFDWECSFPQVFEQGGFDAVIGNPPYIRIQSLREFAPEEADFYVKNYQSASVGNFDIYVCFIEKVTSLLSSRGFSGQIVPHKFLNAEYGKNLRSLLGKSKSLCEIISFGAEQVFAQATTYTCLCFTSETKNQRTLFQRAYNLEHWRYEFMPSQDSMDTNFLSQGSWYLLNDSERKFFDKVVSGKPALTDFTTSITQGLKTGADTVFLLHNTTRKSGFLTGYSKHLKKDVEIEESCCLSVAKSGDMRRFRTPEPVRSMIFPYDKSGSLLAESSMVGRPKLWAYLEECKAKLEARERGRFAGKQFYQYSRSQCLTQSYSKKLLVPDIAPKPHFGCDLDGSFAYLGGASGGYGLIFKKDVDPLYFLGVLNSKVMSWFIYITSTVFRGNWASYEKRYIQHFPIRPIDFSNPSDVVLHDKLVSHVESMLGLHKKLQEEQNPQILRRIESDIANTDRQIDRLVYQLYDLTPEEIAIVEASQ</sequence>
<keyword evidence="3" id="KW-0808">Transferase</keyword>
<evidence type="ECO:0000256" key="1">
    <source>
        <dbReference type="ARBA" id="ARBA00011900"/>
    </source>
</evidence>
<proteinExistence type="predicted"/>
<dbReference type="Gene3D" id="3.40.50.150">
    <property type="entry name" value="Vaccinia Virus protein VP39"/>
    <property type="match status" value="1"/>
</dbReference>
<feature type="domain" description="Type II methyltransferase M.TaqI-like" evidence="6">
    <location>
        <begin position="484"/>
        <end position="678"/>
    </location>
</feature>
<keyword evidence="4" id="KW-0949">S-adenosyl-L-methionine</keyword>
<evidence type="ECO:0000256" key="4">
    <source>
        <dbReference type="ARBA" id="ARBA00022691"/>
    </source>
</evidence>
<name>A0A918WIK8_9BACT</name>
<dbReference type="SUPFAM" id="SSF53335">
    <property type="entry name" value="S-adenosyl-L-methionine-dependent methyltransferases"/>
    <property type="match status" value="1"/>
</dbReference>
<dbReference type="RefSeq" id="WP_189568027.1">
    <property type="nucleotide sequence ID" value="NZ_BMXI01000003.1"/>
</dbReference>
<dbReference type="GO" id="GO:0003676">
    <property type="term" value="F:nucleic acid binding"/>
    <property type="evidence" value="ECO:0007669"/>
    <property type="project" value="InterPro"/>
</dbReference>
<dbReference type="PROSITE" id="PS00092">
    <property type="entry name" value="N6_MTASE"/>
    <property type="match status" value="1"/>
</dbReference>
<dbReference type="InterPro" id="IPR011639">
    <property type="entry name" value="MethylTrfase_TaqI-like_dom"/>
</dbReference>
<dbReference type="InterPro" id="IPR002052">
    <property type="entry name" value="DNA_methylase_N6_adenine_CS"/>
</dbReference>
<keyword evidence="2 7" id="KW-0489">Methyltransferase</keyword>
<dbReference type="AlphaFoldDB" id="A0A918WIK8"/>
<dbReference type="EC" id="2.1.1.72" evidence="1"/>
<comment type="catalytic activity">
    <reaction evidence="5">
        <text>a 2'-deoxyadenosine in DNA + S-adenosyl-L-methionine = an N(6)-methyl-2'-deoxyadenosine in DNA + S-adenosyl-L-homocysteine + H(+)</text>
        <dbReference type="Rhea" id="RHEA:15197"/>
        <dbReference type="Rhea" id="RHEA-COMP:12418"/>
        <dbReference type="Rhea" id="RHEA-COMP:12419"/>
        <dbReference type="ChEBI" id="CHEBI:15378"/>
        <dbReference type="ChEBI" id="CHEBI:57856"/>
        <dbReference type="ChEBI" id="CHEBI:59789"/>
        <dbReference type="ChEBI" id="CHEBI:90615"/>
        <dbReference type="ChEBI" id="CHEBI:90616"/>
        <dbReference type="EC" id="2.1.1.72"/>
    </reaction>
</comment>
<dbReference type="GO" id="GO:0032259">
    <property type="term" value="P:methylation"/>
    <property type="evidence" value="ECO:0007669"/>
    <property type="project" value="UniProtKB-KW"/>
</dbReference>
<protein>
    <recommendedName>
        <fullName evidence="1">site-specific DNA-methyltransferase (adenine-specific)</fullName>
        <ecNumber evidence="1">2.1.1.72</ecNumber>
    </recommendedName>
</protein>
<dbReference type="GO" id="GO:0009007">
    <property type="term" value="F:site-specific DNA-methyltransferase (adenine-specific) activity"/>
    <property type="evidence" value="ECO:0007669"/>
    <property type="project" value="UniProtKB-EC"/>
</dbReference>
<dbReference type="InterPro" id="IPR029063">
    <property type="entry name" value="SAM-dependent_MTases_sf"/>
</dbReference>
<dbReference type="PRINTS" id="PR00507">
    <property type="entry name" value="N12N6MTFRASE"/>
</dbReference>
<comment type="caution">
    <text evidence="7">The sequence shown here is derived from an EMBL/GenBank/DDBJ whole genome shotgun (WGS) entry which is preliminary data.</text>
</comment>
<dbReference type="Pfam" id="PF07669">
    <property type="entry name" value="Eco57I"/>
    <property type="match status" value="1"/>
</dbReference>
<gene>
    <name evidence="7" type="ORF">GCM10007100_10620</name>
</gene>
<evidence type="ECO:0000256" key="5">
    <source>
        <dbReference type="ARBA" id="ARBA00047942"/>
    </source>
</evidence>
<dbReference type="Proteomes" id="UP000644507">
    <property type="component" value="Unassembled WGS sequence"/>
</dbReference>
<dbReference type="InterPro" id="IPR050953">
    <property type="entry name" value="N4_N6_ade-DNA_methylase"/>
</dbReference>
<dbReference type="GO" id="GO:0006304">
    <property type="term" value="P:DNA modification"/>
    <property type="evidence" value="ECO:0007669"/>
    <property type="project" value="InterPro"/>
</dbReference>